<proteinExistence type="predicted"/>
<sequence>MLNIIVTKHAINRYISRILSDGEKVNITKIKEDLITIALNGQLITKKKMINEENSWKKVIQYDGITILVIEKKCSLVIITCLGDNTAHKWYKTQKLKDQRKLY</sequence>
<dbReference type="HOGENOM" id="CLU_2258798_0_0_9"/>
<dbReference type="RefSeq" id="WP_030032205.1">
    <property type="nucleotide sequence ID" value="NZ_BA000059.1"/>
</dbReference>
<protein>
    <recommendedName>
        <fullName evidence="2">DUF4258 domain-containing protein</fullName>
    </recommendedName>
</protein>
<dbReference type="AlphaFoldDB" id="A0A060N667"/>
<accession>A0A060N667</accession>
<dbReference type="Proteomes" id="UP000054164">
    <property type="component" value="Unassembled WGS sequence"/>
</dbReference>
<evidence type="ECO:0000313" key="1">
    <source>
        <dbReference type="EMBL" id="BAO05070.1"/>
    </source>
</evidence>
<evidence type="ECO:0008006" key="2">
    <source>
        <dbReference type="Google" id="ProtNLM"/>
    </source>
</evidence>
<reference evidence="1" key="1">
    <citation type="submission" date="2013-10" db="EMBL/GenBank/DDBJ databases">
        <title>Draft genome sequence of Clostridium botulinum type B strain Osaka05.</title>
        <authorList>
            <person name="Sakaguchi Y."/>
            <person name="Hosomi K."/>
            <person name="Uchiyama J."/>
            <person name="Ogura Y."/>
            <person name="Sakaguchi M."/>
            <person name="Kohda T."/>
            <person name="Mukamoto M."/>
            <person name="Misawa N."/>
            <person name="Matsuzaki S."/>
            <person name="Hayashi T."/>
            <person name="Kozaki S."/>
        </authorList>
    </citation>
    <scope>NUCLEOTIDE SEQUENCE</scope>
    <source>
        <strain evidence="1">Osaka05</strain>
    </source>
</reference>
<organism evidence="1">
    <name type="scientific">Clostridium botulinum B str. Osaka05</name>
    <dbReference type="NCBI Taxonomy" id="1407017"/>
    <lineage>
        <taxon>Bacteria</taxon>
        <taxon>Bacillati</taxon>
        <taxon>Bacillota</taxon>
        <taxon>Clostridia</taxon>
        <taxon>Eubacteriales</taxon>
        <taxon>Clostridiaceae</taxon>
        <taxon>Clostridium</taxon>
    </lineage>
</organism>
<gene>
    <name evidence="1" type="ORF">CBO05P2_045</name>
</gene>
<name>A0A060N667_CLOBO</name>
<dbReference type="EMBL" id="BA000059">
    <property type="protein sequence ID" value="BAO05070.1"/>
    <property type="molecule type" value="Genomic_DNA"/>
</dbReference>